<gene>
    <name evidence="2" type="ORF">U472_11770</name>
</gene>
<dbReference type="GO" id="GO:0006313">
    <property type="term" value="P:DNA transposition"/>
    <property type="evidence" value="ECO:0007669"/>
    <property type="project" value="InterPro"/>
</dbReference>
<feature type="domain" description="Transposase IS4-like" evidence="1">
    <location>
        <begin position="4"/>
        <end position="65"/>
    </location>
</feature>
<evidence type="ECO:0000313" key="3">
    <source>
        <dbReference type="Proteomes" id="UP000093514"/>
    </source>
</evidence>
<evidence type="ECO:0000259" key="1">
    <source>
        <dbReference type="Pfam" id="PF01609"/>
    </source>
</evidence>
<keyword evidence="3" id="KW-1185">Reference proteome</keyword>
<name>A0A1C0A8R1_9FIRM</name>
<accession>A0A1C0A8R1</accession>
<proteinExistence type="predicted"/>
<organism evidence="2 3">
    <name type="scientific">Orenia metallireducens</name>
    <dbReference type="NCBI Taxonomy" id="1413210"/>
    <lineage>
        <taxon>Bacteria</taxon>
        <taxon>Bacillati</taxon>
        <taxon>Bacillota</taxon>
        <taxon>Clostridia</taxon>
        <taxon>Halanaerobiales</taxon>
        <taxon>Halobacteroidaceae</taxon>
        <taxon>Orenia</taxon>
    </lineage>
</organism>
<dbReference type="GO" id="GO:0003677">
    <property type="term" value="F:DNA binding"/>
    <property type="evidence" value="ECO:0007669"/>
    <property type="project" value="InterPro"/>
</dbReference>
<evidence type="ECO:0000313" key="2">
    <source>
        <dbReference type="EMBL" id="OCL26649.1"/>
    </source>
</evidence>
<comment type="caution">
    <text evidence="2">The sequence shown here is derived from an EMBL/GenBank/DDBJ whole genome shotgun (WGS) entry which is preliminary data.</text>
</comment>
<dbReference type="InterPro" id="IPR002559">
    <property type="entry name" value="Transposase_11"/>
</dbReference>
<dbReference type="Proteomes" id="UP000093514">
    <property type="component" value="Unassembled WGS sequence"/>
</dbReference>
<protein>
    <recommendedName>
        <fullName evidence="1">Transposase IS4-like domain-containing protein</fullName>
    </recommendedName>
</protein>
<sequence length="87" mass="9894">MNPDTRICSIDSTDLRSSQYDSQAKSGPSTRLGFYKGYKLHLICSNDSIQLSFEITTANVYDNTYSCCKKLIDEDNGIITNIFPWNR</sequence>
<dbReference type="Pfam" id="PF01609">
    <property type="entry name" value="DDE_Tnp_1"/>
    <property type="match status" value="1"/>
</dbReference>
<dbReference type="EMBL" id="LWDV01000009">
    <property type="protein sequence ID" value="OCL26649.1"/>
    <property type="molecule type" value="Genomic_DNA"/>
</dbReference>
<dbReference type="AlphaFoldDB" id="A0A1C0A8R1"/>
<reference evidence="3" key="1">
    <citation type="submission" date="2016-07" db="EMBL/GenBank/DDBJ databases">
        <authorList>
            <person name="Florea S."/>
            <person name="Webb J.S."/>
            <person name="Jaromczyk J."/>
            <person name="Schardl C.L."/>
        </authorList>
    </citation>
    <scope>NUCLEOTIDE SEQUENCE [LARGE SCALE GENOMIC DNA]</scope>
    <source>
        <strain evidence="3">Z6</strain>
    </source>
</reference>
<reference evidence="2 3" key="2">
    <citation type="submission" date="2016-08" db="EMBL/GenBank/DDBJ databases">
        <title>Orenia metallireducens sp. nov. strain Z6, a Novel Metal-reducing Firmicute from the Deep Subsurface.</title>
        <authorList>
            <person name="Maxim B.I."/>
            <person name="Kenneth K."/>
            <person name="Flynn T.M."/>
            <person name="Oloughlin E.J."/>
            <person name="Locke R.A."/>
            <person name="Weber J.R."/>
            <person name="Egan S.M."/>
            <person name="Mackie R.I."/>
            <person name="Cann I.K."/>
        </authorList>
    </citation>
    <scope>NUCLEOTIDE SEQUENCE [LARGE SCALE GENOMIC DNA]</scope>
    <source>
        <strain evidence="2 3">Z6</strain>
    </source>
</reference>
<dbReference type="GO" id="GO:0004803">
    <property type="term" value="F:transposase activity"/>
    <property type="evidence" value="ECO:0007669"/>
    <property type="project" value="InterPro"/>
</dbReference>